<dbReference type="Proteomes" id="UP000678393">
    <property type="component" value="Unassembled WGS sequence"/>
</dbReference>
<dbReference type="EMBL" id="CAJHNH020005146">
    <property type="protein sequence ID" value="CAG5132192.1"/>
    <property type="molecule type" value="Genomic_DNA"/>
</dbReference>
<name>A0A8S3ZW33_9EUPU</name>
<sequence length="81" mass="9159">GSSRQVLVRICPVANSGTLPLICESITGVAIGCICVKSCHQKGLDSYQKEDLAVLRDHWLKALIRRKKYFDEQIQMLTKKR</sequence>
<feature type="non-terminal residue" evidence="1">
    <location>
        <position position="1"/>
    </location>
</feature>
<evidence type="ECO:0000313" key="2">
    <source>
        <dbReference type="Proteomes" id="UP000678393"/>
    </source>
</evidence>
<dbReference type="OrthoDB" id="3176171at2759"/>
<dbReference type="AlphaFoldDB" id="A0A8S3ZW33"/>
<reference evidence="1" key="1">
    <citation type="submission" date="2021-04" db="EMBL/GenBank/DDBJ databases">
        <authorList>
            <consortium name="Molecular Ecology Group"/>
        </authorList>
    </citation>
    <scope>NUCLEOTIDE SEQUENCE</scope>
</reference>
<proteinExistence type="predicted"/>
<evidence type="ECO:0000313" key="1">
    <source>
        <dbReference type="EMBL" id="CAG5132192.1"/>
    </source>
</evidence>
<comment type="caution">
    <text evidence="1">The sequence shown here is derived from an EMBL/GenBank/DDBJ whole genome shotgun (WGS) entry which is preliminary data.</text>
</comment>
<protein>
    <submittedName>
        <fullName evidence="1">Uncharacterized protein</fullName>
    </submittedName>
</protein>
<keyword evidence="2" id="KW-1185">Reference proteome</keyword>
<feature type="non-terminal residue" evidence="1">
    <location>
        <position position="81"/>
    </location>
</feature>
<accession>A0A8S3ZW33</accession>
<gene>
    <name evidence="1" type="ORF">CUNI_LOCUS17750</name>
</gene>
<organism evidence="1 2">
    <name type="scientific">Candidula unifasciata</name>
    <dbReference type="NCBI Taxonomy" id="100452"/>
    <lineage>
        <taxon>Eukaryota</taxon>
        <taxon>Metazoa</taxon>
        <taxon>Spiralia</taxon>
        <taxon>Lophotrochozoa</taxon>
        <taxon>Mollusca</taxon>
        <taxon>Gastropoda</taxon>
        <taxon>Heterobranchia</taxon>
        <taxon>Euthyneura</taxon>
        <taxon>Panpulmonata</taxon>
        <taxon>Eupulmonata</taxon>
        <taxon>Stylommatophora</taxon>
        <taxon>Helicina</taxon>
        <taxon>Helicoidea</taxon>
        <taxon>Geomitridae</taxon>
        <taxon>Candidula</taxon>
    </lineage>
</organism>